<dbReference type="Gene3D" id="2.30.30.100">
    <property type="match status" value="1"/>
</dbReference>
<dbReference type="EMBL" id="BAABCJ010000002">
    <property type="protein sequence ID" value="GAA3701149.1"/>
    <property type="molecule type" value="Genomic_DNA"/>
</dbReference>
<dbReference type="PROSITE" id="PS51733">
    <property type="entry name" value="BPL_LPL_CATALYTIC"/>
    <property type="match status" value="1"/>
</dbReference>
<dbReference type="InterPro" id="IPR004143">
    <property type="entry name" value="BPL_LPL_catalytic"/>
</dbReference>
<keyword evidence="2" id="KW-0436">Ligase</keyword>
<name>A0ABP7D904_9MICC</name>
<proteinExistence type="predicted"/>
<evidence type="ECO:0000313" key="3">
    <source>
        <dbReference type="Proteomes" id="UP001501536"/>
    </source>
</evidence>
<dbReference type="Proteomes" id="UP001501536">
    <property type="component" value="Unassembled WGS sequence"/>
</dbReference>
<dbReference type="PANTHER" id="PTHR12835">
    <property type="entry name" value="BIOTIN PROTEIN LIGASE"/>
    <property type="match status" value="1"/>
</dbReference>
<dbReference type="Pfam" id="PF03099">
    <property type="entry name" value="BPL_LplA_LipB"/>
    <property type="match status" value="1"/>
</dbReference>
<reference evidence="3" key="1">
    <citation type="journal article" date="2019" name="Int. J. Syst. Evol. Microbiol.">
        <title>The Global Catalogue of Microorganisms (GCM) 10K type strain sequencing project: providing services to taxonomists for standard genome sequencing and annotation.</title>
        <authorList>
            <consortium name="The Broad Institute Genomics Platform"/>
            <consortium name="The Broad Institute Genome Sequencing Center for Infectious Disease"/>
            <person name="Wu L."/>
            <person name="Ma J."/>
        </authorList>
    </citation>
    <scope>NUCLEOTIDE SEQUENCE [LARGE SCALE GENOMIC DNA]</scope>
    <source>
        <strain evidence="3">JCM 16961</strain>
    </source>
</reference>
<feature type="domain" description="BPL/LPL catalytic" evidence="1">
    <location>
        <begin position="3"/>
        <end position="215"/>
    </location>
</feature>
<dbReference type="Gene3D" id="3.30.930.10">
    <property type="entry name" value="Bira Bifunctional Protein, Domain 2"/>
    <property type="match status" value="1"/>
</dbReference>
<accession>A0ABP7D904</accession>
<dbReference type="PANTHER" id="PTHR12835:SF5">
    <property type="entry name" value="BIOTIN--PROTEIN LIGASE"/>
    <property type="match status" value="1"/>
</dbReference>
<evidence type="ECO:0000259" key="1">
    <source>
        <dbReference type="PROSITE" id="PS51733"/>
    </source>
</evidence>
<keyword evidence="3" id="KW-1185">Reference proteome</keyword>
<dbReference type="InterPro" id="IPR045864">
    <property type="entry name" value="aa-tRNA-synth_II/BPL/LPL"/>
</dbReference>
<protein>
    <submittedName>
        <fullName evidence="2">Biotin--[acetyl-CoA-carboxylase] ligase</fullName>
    </submittedName>
</protein>
<dbReference type="SUPFAM" id="SSF55681">
    <property type="entry name" value="Class II aaRS and biotin synthetases"/>
    <property type="match status" value="1"/>
</dbReference>
<gene>
    <name evidence="2" type="ORF">GCM10022377_13320</name>
</gene>
<sequence length="296" mass="30180">MDRERIEALAGPAGPLGSVTVVESTGSTNDDLAAAALRSPDLSVIVTDHQVSGRGRLGRGWGAPPRSSLAVSVLFKPSVFPPEAFGWLSMLCALSLVEALDSLGVTARIKWPNDVLLYPAPDVASEAAPDAGAGPAAGGTGPRKLAGLLAQFVPGEGAQDRPGVVVGAGINIDLSAAELPVPTATSLRHSGYGVGGTDVLVAYLERVASRYRDFLESVRLGGGPGGLAALRDAVADRLATLGCEVRAELPDGSRLEGIACELGMDGALGIEGPGGARRTVHAADVVHLRRADGRYA</sequence>
<organism evidence="2 3">
    <name type="scientific">Zhihengliuella alba</name>
    <dbReference type="NCBI Taxonomy" id="547018"/>
    <lineage>
        <taxon>Bacteria</taxon>
        <taxon>Bacillati</taxon>
        <taxon>Actinomycetota</taxon>
        <taxon>Actinomycetes</taxon>
        <taxon>Micrococcales</taxon>
        <taxon>Micrococcaceae</taxon>
        <taxon>Zhihengliuella</taxon>
    </lineage>
</organism>
<dbReference type="GO" id="GO:0016874">
    <property type="term" value="F:ligase activity"/>
    <property type="evidence" value="ECO:0007669"/>
    <property type="project" value="UniProtKB-KW"/>
</dbReference>
<evidence type="ECO:0000313" key="2">
    <source>
        <dbReference type="EMBL" id="GAA3701149.1"/>
    </source>
</evidence>
<comment type="caution">
    <text evidence="2">The sequence shown here is derived from an EMBL/GenBank/DDBJ whole genome shotgun (WGS) entry which is preliminary data.</text>
</comment>
<dbReference type="RefSeq" id="WP_344881865.1">
    <property type="nucleotide sequence ID" value="NZ_BAABCJ010000002.1"/>
</dbReference>